<feature type="compositionally biased region" description="Basic and acidic residues" evidence="1">
    <location>
        <begin position="69"/>
        <end position="78"/>
    </location>
</feature>
<dbReference type="AlphaFoldDB" id="A0AAD8N8G7"/>
<feature type="region of interest" description="Disordered" evidence="1">
    <location>
        <begin position="766"/>
        <end position="831"/>
    </location>
</feature>
<feature type="compositionally biased region" description="Polar residues" evidence="1">
    <location>
        <begin position="790"/>
        <end position="804"/>
    </location>
</feature>
<accession>A0AAD8N8G7</accession>
<feature type="compositionally biased region" description="Polar residues" evidence="1">
    <location>
        <begin position="39"/>
        <end position="51"/>
    </location>
</feature>
<proteinExistence type="predicted"/>
<organism evidence="2 3">
    <name type="scientific">Heracleum sosnowskyi</name>
    <dbReference type="NCBI Taxonomy" id="360622"/>
    <lineage>
        <taxon>Eukaryota</taxon>
        <taxon>Viridiplantae</taxon>
        <taxon>Streptophyta</taxon>
        <taxon>Embryophyta</taxon>
        <taxon>Tracheophyta</taxon>
        <taxon>Spermatophyta</taxon>
        <taxon>Magnoliopsida</taxon>
        <taxon>eudicotyledons</taxon>
        <taxon>Gunneridae</taxon>
        <taxon>Pentapetalae</taxon>
        <taxon>asterids</taxon>
        <taxon>campanulids</taxon>
        <taxon>Apiales</taxon>
        <taxon>Apiaceae</taxon>
        <taxon>Apioideae</taxon>
        <taxon>apioid superclade</taxon>
        <taxon>Tordylieae</taxon>
        <taxon>Tordyliinae</taxon>
        <taxon>Heracleum</taxon>
    </lineage>
</organism>
<dbReference type="Proteomes" id="UP001237642">
    <property type="component" value="Unassembled WGS sequence"/>
</dbReference>
<feature type="compositionally biased region" description="Polar residues" evidence="1">
    <location>
        <begin position="105"/>
        <end position="118"/>
    </location>
</feature>
<reference evidence="2" key="1">
    <citation type="submission" date="2023-02" db="EMBL/GenBank/DDBJ databases">
        <title>Genome of toxic invasive species Heracleum sosnowskyi carries increased number of genes despite the absence of recent whole-genome duplications.</title>
        <authorList>
            <person name="Schelkunov M."/>
            <person name="Shtratnikova V."/>
            <person name="Makarenko M."/>
            <person name="Klepikova A."/>
            <person name="Omelchenko D."/>
            <person name="Novikova G."/>
            <person name="Obukhova E."/>
            <person name="Bogdanov V."/>
            <person name="Penin A."/>
            <person name="Logacheva M."/>
        </authorList>
    </citation>
    <scope>NUCLEOTIDE SEQUENCE</scope>
    <source>
        <strain evidence="2">Hsosn_3</strain>
        <tissue evidence="2">Leaf</tissue>
    </source>
</reference>
<keyword evidence="3" id="KW-1185">Reference proteome</keyword>
<gene>
    <name evidence="2" type="ORF">POM88_005295</name>
</gene>
<evidence type="ECO:0000313" key="2">
    <source>
        <dbReference type="EMBL" id="KAK1405690.1"/>
    </source>
</evidence>
<comment type="caution">
    <text evidence="2">The sequence shown here is derived from an EMBL/GenBank/DDBJ whole genome shotgun (WGS) entry which is preliminary data.</text>
</comment>
<reference evidence="2" key="2">
    <citation type="submission" date="2023-05" db="EMBL/GenBank/DDBJ databases">
        <authorList>
            <person name="Schelkunov M.I."/>
        </authorList>
    </citation>
    <scope>NUCLEOTIDE SEQUENCE</scope>
    <source>
        <strain evidence="2">Hsosn_3</strain>
        <tissue evidence="2">Leaf</tissue>
    </source>
</reference>
<feature type="compositionally biased region" description="Polar residues" evidence="1">
    <location>
        <begin position="772"/>
        <end position="782"/>
    </location>
</feature>
<name>A0AAD8N8G7_9APIA</name>
<sequence length="1252" mass="138221">MNSETEEETIAVNKKRARRVSFAENTSVHIFDRDEESESPTGSRTNLTDVNPTELGLFDDELGFRRNSIDANDILRNDVEEDDDDDDDDDDDIDARPSFFRPLESPSSGSAFGSATSNDAEDDFFGPVSASFIRPGRLSDSAPSDDNHELTMDSTAFSMNFRSLAKSDSGGDLLTSTGVHLTFDEKTPTQNSYPINQGSTMVLTVAKRPNLQSSSPPPAKLRSNSDSNDMSLVGEISRRYDYGGLSPGLDELLAQTSKDLRASGDSSYLESLRNIKSGLPPTSNQGFAHSNVDGEEYTELVKNTIHDRNSPTDIVSVEQNISPIGRGTLSNLDTKHHELGGSELHAWKSPLISSINSLSPKQRQIGDNSLNLSRSPWHVTPTNKQANYFVGSDDRVHKASASSIQKSISKLELLHASPFSVALSAKIGTSNLRPLHYLPRTPVGGALNSKVTHVKDADGDRTETVVQEKGDWKQKTETPKDIRCVVDSKALRSALKTGRSPYIVSVVKPSADQQTDESCLVTLLPQSICPPEQSEPHILSSEDPSEVKLVTYGSDASMMGVTLERLEGEEAIGTPHKLASSVVKQIERKSSTSPTYQEIQSEEESALRGDAVTASFLAATVDNNESLSHYGRVQSCLAIVHSNHSKGSPVAENLDDGNIDHPDYQGNFGTIKNSPTPLEHRASHIIQSRTANKDSETERGQTNARNDMAEEGGEVAFCSSNVSFSQKSANDLSIRKNLAKLFAQSPSGNEEQNVIRSNSTYPISILGKLSPGPNQVTTNIENSTRKRSNEGITLQDENTKSQKNPKLCIGGSDPEVSEPLNGGVSEGSKNGHEFKHWVDIQSKTSEVTKNLLSLPAAELSLQSIDVLEDVLVGLLRKQKYKMLGADMQSQKKHPVNNHQPSRVAEAKLLLHKLVEEKAKLQLMRVKRDISLKRVQIMRSRVQECEMLRSNHLILDSQKTLHIQADVLSQCLDERQLQSAHDNVTALRQVLEVSERRISELTESFLMRCKIKGKPDSADAVVLVNDYLTKRACCRFLRLDMQMWDIVHLENRNGHCNIFVKYLSFITQRLHVTFRPVSALSISYELNNVNIVKDLPGVDARTAFAYVFGAEPTRKYVSSRSLAEETQISSLLLGNMLDVVEEVQSARLELRNLIQCTFCSETVEQLNLQLHFINLKSGKRAIFTFDLSCLKRGVYPSEIIPLIMEAPAGDEEKFCSEQLLAEVRAAVQSLRVGYLRIIRACRCISQVFEASNC</sequence>
<feature type="region of interest" description="Disordered" evidence="1">
    <location>
        <begin position="589"/>
        <end position="608"/>
    </location>
</feature>
<dbReference type="PANTHER" id="PTHR35707">
    <property type="entry name" value="OS06G0608100 PROTEIN"/>
    <property type="match status" value="1"/>
</dbReference>
<dbReference type="EMBL" id="JAUIZM010000001">
    <property type="protein sequence ID" value="KAK1405690.1"/>
    <property type="molecule type" value="Genomic_DNA"/>
</dbReference>
<dbReference type="PANTHER" id="PTHR35707:SF1">
    <property type="entry name" value="SPC7 KINETOCHORE PROTEIN DOMAIN-CONTAINING PROTEIN"/>
    <property type="match status" value="1"/>
</dbReference>
<evidence type="ECO:0000256" key="1">
    <source>
        <dbReference type="SAM" id="MobiDB-lite"/>
    </source>
</evidence>
<feature type="region of interest" description="Disordered" evidence="1">
    <location>
        <begin position="69"/>
        <end position="120"/>
    </location>
</feature>
<evidence type="ECO:0000313" key="3">
    <source>
        <dbReference type="Proteomes" id="UP001237642"/>
    </source>
</evidence>
<feature type="region of interest" description="Disordered" evidence="1">
    <location>
        <begin position="25"/>
        <end position="54"/>
    </location>
</feature>
<feature type="region of interest" description="Disordered" evidence="1">
    <location>
        <begin position="209"/>
        <end position="229"/>
    </location>
</feature>
<feature type="compositionally biased region" description="Acidic residues" evidence="1">
    <location>
        <begin position="79"/>
        <end position="93"/>
    </location>
</feature>
<protein>
    <submittedName>
        <fullName evidence="2">Uncharacterized protein</fullName>
    </submittedName>
</protein>